<protein>
    <recommendedName>
        <fullName evidence="5">Secretion system C-terminal sorting domain-containing protein</fullName>
    </recommendedName>
</protein>
<reference evidence="3 4" key="1">
    <citation type="submission" date="2016-01" db="EMBL/GenBank/DDBJ databases">
        <title>The draft genome sequence of Aquimarina sp. RZW4-3-2.</title>
        <authorList>
            <person name="Wang Y."/>
        </authorList>
    </citation>
    <scope>NUCLEOTIDE SEQUENCE [LARGE SCALE GENOMIC DNA]</scope>
    <source>
        <strain evidence="3 4">RZW4-3-2</strain>
    </source>
</reference>
<sequence length="803" mass="86838">MEIKTITQVKMLVLAVVCFAFSPSTLLSQQNPAMTKAAEDLHAYIKHYNQSANKNTISKQSTATSTTTWPKGVNPFNSYFGDNGSYKEWSNYFYNEAQAIKDRTVNKKLRMTVINEVEGDNQSINDTQASAQAIANFGSGTSNNNRINIIGGLTTQTIPELETSITTVDEDNGAIPVATSLDFDGPFKSVTATSTFGDGPHGSAGSGSGDTDFYEVDLKAGDLIEFKASASEGSIVNPVTVLYNAAGQIITFDVSPTPVTSVNFLAPEDGLYYFGLYDFNMLIQLTPATVTPFNSGGGVGIGLEGDYEVEANYFGQTESDFYSFQLKKGDVFGIAVNARSNTTARLFFPNGEQAIGTSGFGNRGVEGSPLPLNGETSLSYIAPETGTYRISINGNIGIYAAEIVAARPGLEINKGQKQIIYLDFTGSDFKQRDFFNVPDSVSVGDPELDKERFLSPFGDFLENWGIENNRLNRTRITADITDVVKENLQRDLIASGINFNFNVEIVSDYGNAILGDRIPKLLEARGVPYGRVIIGGTIEESGIGTIGIANSIDPGNYSLTDEALVLLDVLSDVNPNAGASINNIPRADGVPIEDLVSLVVGNVTAHEIGHYIGNFHTTVTNDVFSIMDEGGNILSLVGIEAGAAFGDPSTVDVDFSQDTYSLRELFEVEGVDLTDVNSAFAFSFFPSFFREKDVLTSNIDALESNVLAKLDKQFPAKVSSYPNPQKRIETSRLIFSSEKSGPAKVVLYNIQGSTVGTIYDGFLGKGENKEILLDPTRYNLTRGIYIYKIQTAEGETNHQIAIK</sequence>
<dbReference type="NCBIfam" id="TIGR04183">
    <property type="entry name" value="Por_Secre_tail"/>
    <property type="match status" value="1"/>
</dbReference>
<dbReference type="Gene3D" id="2.60.120.380">
    <property type="match status" value="2"/>
</dbReference>
<evidence type="ECO:0000256" key="1">
    <source>
        <dbReference type="ARBA" id="ARBA00022729"/>
    </source>
</evidence>
<organism evidence="3 4">
    <name type="scientific">Aquimarina aggregata</name>
    <dbReference type="NCBI Taxonomy" id="1642818"/>
    <lineage>
        <taxon>Bacteria</taxon>
        <taxon>Pseudomonadati</taxon>
        <taxon>Bacteroidota</taxon>
        <taxon>Flavobacteriia</taxon>
        <taxon>Flavobacteriales</taxon>
        <taxon>Flavobacteriaceae</taxon>
        <taxon>Aquimarina</taxon>
    </lineage>
</organism>
<dbReference type="EMBL" id="LQRT01000002">
    <property type="protein sequence ID" value="KZS42521.1"/>
    <property type="molecule type" value="Genomic_DNA"/>
</dbReference>
<dbReference type="Proteomes" id="UP000076715">
    <property type="component" value="Unassembled WGS sequence"/>
</dbReference>
<evidence type="ECO:0000256" key="2">
    <source>
        <dbReference type="SAM" id="SignalP"/>
    </source>
</evidence>
<accession>A0A163CKZ2</accession>
<comment type="caution">
    <text evidence="3">The sequence shown here is derived from an EMBL/GenBank/DDBJ whole genome shotgun (WGS) entry which is preliminary data.</text>
</comment>
<gene>
    <name evidence="3" type="ORF">AWE51_03510</name>
</gene>
<keyword evidence="4" id="KW-1185">Reference proteome</keyword>
<evidence type="ECO:0000313" key="3">
    <source>
        <dbReference type="EMBL" id="KZS42521.1"/>
    </source>
</evidence>
<evidence type="ECO:0008006" key="5">
    <source>
        <dbReference type="Google" id="ProtNLM"/>
    </source>
</evidence>
<dbReference type="AlphaFoldDB" id="A0A163CKZ2"/>
<proteinExistence type="predicted"/>
<dbReference type="RefSeq" id="WP_066310401.1">
    <property type="nucleotide sequence ID" value="NZ_LQRT01000002.1"/>
</dbReference>
<name>A0A163CKZ2_9FLAO</name>
<feature type="signal peptide" evidence="2">
    <location>
        <begin position="1"/>
        <end position="28"/>
    </location>
</feature>
<feature type="chain" id="PRO_5007842049" description="Secretion system C-terminal sorting domain-containing protein" evidence="2">
    <location>
        <begin position="29"/>
        <end position="803"/>
    </location>
</feature>
<keyword evidence="1 2" id="KW-0732">Signal</keyword>
<dbReference type="OrthoDB" id="1056765at2"/>
<evidence type="ECO:0000313" key="4">
    <source>
        <dbReference type="Proteomes" id="UP000076715"/>
    </source>
</evidence>
<dbReference type="SUPFAM" id="SSF55486">
    <property type="entry name" value="Metalloproteases ('zincins'), catalytic domain"/>
    <property type="match status" value="1"/>
</dbReference>
<dbReference type="InterPro" id="IPR026444">
    <property type="entry name" value="Secre_tail"/>
</dbReference>